<dbReference type="GO" id="GO:0006260">
    <property type="term" value="P:DNA replication"/>
    <property type="evidence" value="ECO:0007669"/>
    <property type="project" value="InterPro"/>
</dbReference>
<sequence>MAKPQRENGYTGIANEIMQEIAKVNLNGTQFRLVIVIWRYTYGFQRKMYPMSVRFLAEHTDAGRTQVSRELDVLIARNIVITGEANSKGRHIGFNKDYTSWLDREPSKGEVKVAPNKDKAAADKRHPAKKQKYSEDNQYYKMAIYFFKRVEKVVEEAGIAHLLRKSNMQTWADDMRKLVELKGVDKRKVLEVMNWVTEDSFWQTNILSARKLKDKFPELAIKMNADQKKSQPAARKADPRDPEIALQKWINEGNDPNDFKWN</sequence>
<evidence type="ECO:0000313" key="4">
    <source>
        <dbReference type="Proteomes" id="UP000219356"/>
    </source>
</evidence>
<evidence type="ECO:0000313" key="3">
    <source>
        <dbReference type="EMBL" id="SNZ14521.1"/>
    </source>
</evidence>
<dbReference type="InterPro" id="IPR006497">
    <property type="entry name" value="Phage_lambda_VrpO_N"/>
</dbReference>
<protein>
    <submittedName>
        <fullName evidence="3">Phage replication protein O</fullName>
    </submittedName>
</protein>
<dbReference type="Pfam" id="PF04492">
    <property type="entry name" value="Phage_rep_O"/>
    <property type="match status" value="1"/>
</dbReference>
<dbReference type="Gene3D" id="1.10.10.10">
    <property type="entry name" value="Winged helix-like DNA-binding domain superfamily/Winged helix DNA-binding domain"/>
    <property type="match status" value="1"/>
</dbReference>
<accession>A0A285P3S7</accession>
<organism evidence="3 4">
    <name type="scientific">Terribacillus aidingensis</name>
    <dbReference type="NCBI Taxonomy" id="586416"/>
    <lineage>
        <taxon>Bacteria</taxon>
        <taxon>Bacillati</taxon>
        <taxon>Bacillota</taxon>
        <taxon>Bacilli</taxon>
        <taxon>Bacillales</taxon>
        <taxon>Bacillaceae</taxon>
        <taxon>Terribacillus</taxon>
    </lineage>
</organism>
<dbReference type="OrthoDB" id="1821976at2"/>
<feature type="domain" description="Bacteriophage lambda Replication protein O N-terminal" evidence="2">
    <location>
        <begin position="5"/>
        <end position="101"/>
    </location>
</feature>
<dbReference type="RefSeq" id="WP_097042496.1">
    <property type="nucleotide sequence ID" value="NZ_OBEK01000003.1"/>
</dbReference>
<dbReference type="NCBIfam" id="TIGR01610">
    <property type="entry name" value="phage_O_Nterm"/>
    <property type="match status" value="1"/>
</dbReference>
<evidence type="ECO:0000259" key="2">
    <source>
        <dbReference type="Pfam" id="PF04492"/>
    </source>
</evidence>
<feature type="region of interest" description="Disordered" evidence="1">
    <location>
        <begin position="224"/>
        <end position="262"/>
    </location>
</feature>
<name>A0A285P3S7_9BACI</name>
<reference evidence="4" key="1">
    <citation type="submission" date="2017-09" db="EMBL/GenBank/DDBJ databases">
        <authorList>
            <person name="Varghese N."/>
            <person name="Submissions S."/>
        </authorList>
    </citation>
    <scope>NUCLEOTIDE SEQUENCE [LARGE SCALE GENOMIC DNA]</scope>
    <source>
        <strain evidence="4">CGMCC 1.8913</strain>
    </source>
</reference>
<dbReference type="EMBL" id="OBEK01000003">
    <property type="protein sequence ID" value="SNZ14521.1"/>
    <property type="molecule type" value="Genomic_DNA"/>
</dbReference>
<evidence type="ECO:0000256" key="1">
    <source>
        <dbReference type="SAM" id="MobiDB-lite"/>
    </source>
</evidence>
<dbReference type="Proteomes" id="UP000219356">
    <property type="component" value="Unassembled WGS sequence"/>
</dbReference>
<dbReference type="InterPro" id="IPR036388">
    <property type="entry name" value="WH-like_DNA-bd_sf"/>
</dbReference>
<proteinExistence type="predicted"/>
<dbReference type="AlphaFoldDB" id="A0A285P3S7"/>
<keyword evidence="4" id="KW-1185">Reference proteome</keyword>
<feature type="compositionally biased region" description="Basic and acidic residues" evidence="1">
    <location>
        <begin position="225"/>
        <end position="243"/>
    </location>
</feature>
<gene>
    <name evidence="3" type="ORF">SAMN05421503_2443</name>
</gene>